<sequence>MKALFLVLNKTEKLNDILEKFMEVGVTGATILDSQGMGSALIEGEIPLFGGVLRSVMDNNRPYNKTIFTLVNDEDMRAAKSAVKDVLGDMNQPGVGLMFSVDVGDVVGI</sequence>
<dbReference type="Gene3D" id="3.30.70.120">
    <property type="match status" value="1"/>
</dbReference>
<evidence type="ECO:0008006" key="3">
    <source>
        <dbReference type="Google" id="ProtNLM"/>
    </source>
</evidence>
<proteinExistence type="predicted"/>
<dbReference type="InterPro" id="IPR011322">
    <property type="entry name" value="N-reg_PII-like_a/b"/>
</dbReference>
<evidence type="ECO:0000313" key="1">
    <source>
        <dbReference type="EMBL" id="MBZ2387016.1"/>
    </source>
</evidence>
<evidence type="ECO:0000313" key="2">
    <source>
        <dbReference type="Proteomes" id="UP000734271"/>
    </source>
</evidence>
<keyword evidence="2" id="KW-1185">Reference proteome</keyword>
<name>A0ABS7SZS4_9FIRM</name>
<protein>
    <recommendedName>
        <fullName evidence="3">Nitrogen regulatory protein P-II</fullName>
    </recommendedName>
</protein>
<dbReference type="Pfam" id="PF00543">
    <property type="entry name" value="P-II"/>
    <property type="match status" value="1"/>
</dbReference>
<accession>A0ABS7SZS4</accession>
<dbReference type="EMBL" id="JAIPME010000002">
    <property type="protein sequence ID" value="MBZ2387016.1"/>
    <property type="molecule type" value="Genomic_DNA"/>
</dbReference>
<organism evidence="1 2">
    <name type="scientific">Anaerococcus murdochii</name>
    <dbReference type="NCBI Taxonomy" id="411577"/>
    <lineage>
        <taxon>Bacteria</taxon>
        <taxon>Bacillati</taxon>
        <taxon>Bacillota</taxon>
        <taxon>Tissierellia</taxon>
        <taxon>Tissierellales</taxon>
        <taxon>Peptoniphilaceae</taxon>
        <taxon>Anaerococcus</taxon>
    </lineage>
</organism>
<gene>
    <name evidence="1" type="ORF">K8P03_06940</name>
</gene>
<dbReference type="InterPro" id="IPR015867">
    <property type="entry name" value="N-reg_PII/ATP_PRibTrfase_C"/>
</dbReference>
<dbReference type="RefSeq" id="WP_223419769.1">
    <property type="nucleotide sequence ID" value="NZ_JAIPME010000002.1"/>
</dbReference>
<dbReference type="SUPFAM" id="SSF54913">
    <property type="entry name" value="GlnB-like"/>
    <property type="match status" value="1"/>
</dbReference>
<comment type="caution">
    <text evidence="1">The sequence shown here is derived from an EMBL/GenBank/DDBJ whole genome shotgun (WGS) entry which is preliminary data.</text>
</comment>
<dbReference type="PROSITE" id="PS51343">
    <property type="entry name" value="PII_GLNB_DOM"/>
    <property type="match status" value="1"/>
</dbReference>
<reference evidence="1 2" key="1">
    <citation type="submission" date="2021-08" db="EMBL/GenBank/DDBJ databases">
        <title>FDA dAtabase for Regulatory Grade micrObial Sequences (FDA-ARGOS): Supporting development and validation of Infectious Disease Dx tests.</title>
        <authorList>
            <person name="Sproer C."/>
            <person name="Gronow S."/>
            <person name="Severitt S."/>
            <person name="Schroder I."/>
            <person name="Tallon L."/>
            <person name="Sadzewicz L."/>
            <person name="Zhao X."/>
            <person name="Boylan J."/>
            <person name="Ott S."/>
            <person name="Bowen H."/>
            <person name="Vavikolanu K."/>
            <person name="Hazen T."/>
            <person name="Aluvathingal J."/>
            <person name="Nadendla S."/>
            <person name="Lowell S."/>
            <person name="Myers T."/>
            <person name="Yan Y."/>
            <person name="Sichtig H."/>
        </authorList>
    </citation>
    <scope>NUCLEOTIDE SEQUENCE [LARGE SCALE GENOMIC DNA]</scope>
    <source>
        <strain evidence="1 2">FDAARGOS_1460</strain>
    </source>
</reference>
<dbReference type="InterPro" id="IPR002187">
    <property type="entry name" value="N-reg_PII"/>
</dbReference>
<dbReference type="Proteomes" id="UP000734271">
    <property type="component" value="Unassembled WGS sequence"/>
</dbReference>